<feature type="domain" description="AB hydrolase-1" evidence="3">
    <location>
        <begin position="482"/>
        <end position="642"/>
    </location>
</feature>
<feature type="transmembrane region" description="Helical" evidence="2">
    <location>
        <begin position="475"/>
        <end position="503"/>
    </location>
</feature>
<dbReference type="EMBL" id="SIDB01000008">
    <property type="protein sequence ID" value="KAI3429772.1"/>
    <property type="molecule type" value="Genomic_DNA"/>
</dbReference>
<keyword evidence="2" id="KW-0472">Membrane</keyword>
<dbReference type="PANTHER" id="PTHR43689:SF1">
    <property type="entry name" value="ALPHA_BETA-HYDROLASES SUPERFAMILY PROTEIN"/>
    <property type="match status" value="1"/>
</dbReference>
<feature type="compositionally biased region" description="Low complexity" evidence="1">
    <location>
        <begin position="293"/>
        <end position="304"/>
    </location>
</feature>
<dbReference type="Proteomes" id="UP001055712">
    <property type="component" value="Unassembled WGS sequence"/>
</dbReference>
<protein>
    <recommendedName>
        <fullName evidence="3">AB hydrolase-1 domain-containing protein</fullName>
    </recommendedName>
</protein>
<feature type="region of interest" description="Disordered" evidence="1">
    <location>
        <begin position="293"/>
        <end position="336"/>
    </location>
</feature>
<proteinExistence type="predicted"/>
<dbReference type="PANTHER" id="PTHR43689">
    <property type="entry name" value="HYDROLASE"/>
    <property type="match status" value="1"/>
</dbReference>
<reference evidence="4" key="2">
    <citation type="submission" date="2020-11" db="EMBL/GenBank/DDBJ databases">
        <authorList>
            <person name="Cecchin M."/>
            <person name="Marcolungo L."/>
            <person name="Rossato M."/>
            <person name="Girolomoni L."/>
            <person name="Cosentino E."/>
            <person name="Cuine S."/>
            <person name="Li-Beisson Y."/>
            <person name="Delledonne M."/>
            <person name="Ballottari M."/>
        </authorList>
    </citation>
    <scope>NUCLEOTIDE SEQUENCE</scope>
    <source>
        <strain evidence="4">211/11P</strain>
        <tissue evidence="4">Whole cell</tissue>
    </source>
</reference>
<keyword evidence="5" id="KW-1185">Reference proteome</keyword>
<evidence type="ECO:0000313" key="5">
    <source>
        <dbReference type="Proteomes" id="UP001055712"/>
    </source>
</evidence>
<organism evidence="4 5">
    <name type="scientific">Chlorella vulgaris</name>
    <name type="common">Green alga</name>
    <dbReference type="NCBI Taxonomy" id="3077"/>
    <lineage>
        <taxon>Eukaryota</taxon>
        <taxon>Viridiplantae</taxon>
        <taxon>Chlorophyta</taxon>
        <taxon>core chlorophytes</taxon>
        <taxon>Trebouxiophyceae</taxon>
        <taxon>Chlorellales</taxon>
        <taxon>Chlorellaceae</taxon>
        <taxon>Chlorella clade</taxon>
        <taxon>Chlorella</taxon>
    </lineage>
</organism>
<feature type="domain" description="AB hydrolase-1" evidence="3">
    <location>
        <begin position="231"/>
        <end position="418"/>
    </location>
</feature>
<feature type="compositionally biased region" description="Low complexity" evidence="1">
    <location>
        <begin position="414"/>
        <end position="458"/>
    </location>
</feature>
<feature type="transmembrane region" description="Helical" evidence="2">
    <location>
        <begin position="360"/>
        <end position="382"/>
    </location>
</feature>
<dbReference type="Gene3D" id="3.40.50.1820">
    <property type="entry name" value="alpha/beta hydrolase"/>
    <property type="match status" value="2"/>
</dbReference>
<accession>A0A9D4YW95</accession>
<dbReference type="Pfam" id="PF12697">
    <property type="entry name" value="Abhydrolase_6"/>
    <property type="match status" value="2"/>
</dbReference>
<comment type="caution">
    <text evidence="4">The sequence shown here is derived from an EMBL/GenBank/DDBJ whole genome shotgun (WGS) entry which is preliminary data.</text>
</comment>
<dbReference type="InterPro" id="IPR000073">
    <property type="entry name" value="AB_hydrolase_1"/>
</dbReference>
<dbReference type="OrthoDB" id="19657at2759"/>
<dbReference type="InterPro" id="IPR029058">
    <property type="entry name" value="AB_hydrolase_fold"/>
</dbReference>
<evidence type="ECO:0000256" key="1">
    <source>
        <dbReference type="SAM" id="MobiDB-lite"/>
    </source>
</evidence>
<dbReference type="AlphaFoldDB" id="A0A9D4YW95"/>
<reference evidence="4" key="1">
    <citation type="journal article" date="2019" name="Plant J.">
        <title>Chlorella vulgaris genome assembly and annotation reveals the molecular basis for metabolic acclimation to high light conditions.</title>
        <authorList>
            <person name="Cecchin M."/>
            <person name="Marcolungo L."/>
            <person name="Rossato M."/>
            <person name="Girolomoni L."/>
            <person name="Cosentino E."/>
            <person name="Cuine S."/>
            <person name="Li-Beisson Y."/>
            <person name="Delledonne M."/>
            <person name="Ballottari M."/>
        </authorList>
    </citation>
    <scope>NUCLEOTIDE SEQUENCE</scope>
    <source>
        <strain evidence="4">211/11P</strain>
    </source>
</reference>
<dbReference type="SUPFAM" id="SSF53474">
    <property type="entry name" value="alpha/beta-Hydrolases"/>
    <property type="match status" value="1"/>
</dbReference>
<gene>
    <name evidence="4" type="ORF">D9Q98_010085</name>
</gene>
<keyword evidence="2" id="KW-1133">Transmembrane helix</keyword>
<sequence>MLGVMRKSASTDRLATAAVAAAMTPPLPPAKQSSSSAARQQRRLALRFRGCRLGMPVPSEMWGAASLAARMAQPSVQPHHLQRAASAVIAQAFSSASAVPPSGHVSEDHPKALAEALEWRPKLSAAEEAASLLGPAAICAGVYAATAPATLQPAYAAGVALLYGLLILCTRMLLMERRYRAVQRSEQELAAADSRFFEMDGIQLHYKRRTPAGPPGSAGSCGAGTSALVHCLHGFGASSYSWSFVQQELADELQAVVTAHDMPGFGLSQRPRCPSYYTLHFNGDAARQMLEAELAKQAQQAQQQGGPASHPLSQSASAGSLGSSGDGGGEEAAASAAAGQPPKLVLVGHSMGGAAAAESLIAAPQGVAALVLVAPAIVALWLGPPDDSAGDPIARGLAVVEELVGADDAPGAVGGWPAASSSSSASTPAGSSSSPHLSRSGSSSSSSSAAAGSSTSSSRGRKLSMLGRVQRTARAAAAVLKAVLLLAVRVVLTTLSPVLVLVLRRLIRSRRFWERGLASAWHDGSRVSPEYVDAYRSGQLVRGWEGGILRFLAARFAEKGGFWATVTEAVRGKGHLTQAERLAATIRRHNIRVLILHGSSDALVPAANSRRLAALLPNAELVVFEGCGHMPQEECPERFVEAVRTFVQSLD</sequence>
<feature type="region of interest" description="Disordered" evidence="1">
    <location>
        <begin position="414"/>
        <end position="463"/>
    </location>
</feature>
<evidence type="ECO:0000256" key="2">
    <source>
        <dbReference type="SAM" id="Phobius"/>
    </source>
</evidence>
<feature type="compositionally biased region" description="Low complexity" evidence="1">
    <location>
        <begin position="312"/>
        <end position="321"/>
    </location>
</feature>
<evidence type="ECO:0000313" key="4">
    <source>
        <dbReference type="EMBL" id="KAI3429772.1"/>
    </source>
</evidence>
<evidence type="ECO:0000259" key="3">
    <source>
        <dbReference type="Pfam" id="PF12697"/>
    </source>
</evidence>
<keyword evidence="2" id="KW-0812">Transmembrane</keyword>
<name>A0A9D4YW95_CHLVU</name>
<feature type="transmembrane region" description="Helical" evidence="2">
    <location>
        <begin position="154"/>
        <end position="174"/>
    </location>
</feature>